<comment type="caution">
    <text evidence="1">The sequence shown here is derived from an EMBL/GenBank/DDBJ whole genome shotgun (WGS) entry which is preliminary data.</text>
</comment>
<dbReference type="Proteomes" id="UP001501169">
    <property type="component" value="Unassembled WGS sequence"/>
</dbReference>
<evidence type="ECO:0000313" key="1">
    <source>
        <dbReference type="EMBL" id="GAA0559948.1"/>
    </source>
</evidence>
<reference evidence="1 2" key="1">
    <citation type="journal article" date="2019" name="Int. J. Syst. Evol. Microbiol.">
        <title>The Global Catalogue of Microorganisms (GCM) 10K type strain sequencing project: providing services to taxonomists for standard genome sequencing and annotation.</title>
        <authorList>
            <consortium name="The Broad Institute Genomics Platform"/>
            <consortium name="The Broad Institute Genome Sequencing Center for Infectious Disease"/>
            <person name="Wu L."/>
            <person name="Ma J."/>
        </authorList>
    </citation>
    <scope>NUCLEOTIDE SEQUENCE [LARGE SCALE GENOMIC DNA]</scope>
    <source>
        <strain evidence="1 2">JCM 14331</strain>
    </source>
</reference>
<dbReference type="EMBL" id="BAAAEO010000004">
    <property type="protein sequence ID" value="GAA0559948.1"/>
    <property type="molecule type" value="Genomic_DNA"/>
</dbReference>
<organism evidence="1 2">
    <name type="scientific">Rheinheimera aquimaris</name>
    <dbReference type="NCBI Taxonomy" id="412437"/>
    <lineage>
        <taxon>Bacteria</taxon>
        <taxon>Pseudomonadati</taxon>
        <taxon>Pseudomonadota</taxon>
        <taxon>Gammaproteobacteria</taxon>
        <taxon>Chromatiales</taxon>
        <taxon>Chromatiaceae</taxon>
        <taxon>Rheinheimera</taxon>
    </lineage>
</organism>
<dbReference type="RefSeq" id="WP_226767392.1">
    <property type="nucleotide sequence ID" value="NZ_BAAAEO010000004.1"/>
</dbReference>
<dbReference type="Pfam" id="PF20102">
    <property type="entry name" value="DUF6492"/>
    <property type="match status" value="1"/>
</dbReference>
<dbReference type="InterPro" id="IPR045499">
    <property type="entry name" value="DUF6492"/>
</dbReference>
<accession>A0ABN1E642</accession>
<gene>
    <name evidence="1" type="ORF">GCM10009098_29970</name>
</gene>
<protein>
    <submittedName>
        <fullName evidence="1">Uncharacterized protein</fullName>
    </submittedName>
</protein>
<name>A0ABN1E642_9GAMM</name>
<evidence type="ECO:0000313" key="2">
    <source>
        <dbReference type="Proteomes" id="UP001501169"/>
    </source>
</evidence>
<sequence length="313" mass="35844">MAISAVLPLKACGSYDVNDLKRAHILFTSLSTFMAPGLISELFIVVPEQEVELVKQEYARWQALNIIVLSEDELLPEFKRYPKMRGWRKQQLVKIAIADKVANEFYLTLDADVVCLKPLTEQQLIVDGKALLQYELRAQHPKWWRSSARLLGISPDIGPEGIGMTVTPALMSRTISQQLMQQLTPKAANQNWVDMLCSLHNPSDPRNWWIGRYLKLKWTEYSLYYLCALKLDMLHKFHVIAGTETVPQLLLIHDSHPYEHWQVADSFAAENPGLFCVVGSKTRLPPKQVFERLSPFIQRQPDPSLPLVFEQAH</sequence>
<keyword evidence="2" id="KW-1185">Reference proteome</keyword>
<proteinExistence type="predicted"/>